<protein>
    <submittedName>
        <fullName evidence="1">Uncharacterized protein</fullName>
    </submittedName>
</protein>
<dbReference type="EMBL" id="LXQA010019036">
    <property type="protein sequence ID" value="MCH90778.1"/>
    <property type="molecule type" value="Genomic_DNA"/>
</dbReference>
<keyword evidence="2" id="KW-1185">Reference proteome</keyword>
<organism evidence="1 2">
    <name type="scientific">Trifolium medium</name>
    <dbReference type="NCBI Taxonomy" id="97028"/>
    <lineage>
        <taxon>Eukaryota</taxon>
        <taxon>Viridiplantae</taxon>
        <taxon>Streptophyta</taxon>
        <taxon>Embryophyta</taxon>
        <taxon>Tracheophyta</taxon>
        <taxon>Spermatophyta</taxon>
        <taxon>Magnoliopsida</taxon>
        <taxon>eudicotyledons</taxon>
        <taxon>Gunneridae</taxon>
        <taxon>Pentapetalae</taxon>
        <taxon>rosids</taxon>
        <taxon>fabids</taxon>
        <taxon>Fabales</taxon>
        <taxon>Fabaceae</taxon>
        <taxon>Papilionoideae</taxon>
        <taxon>50 kb inversion clade</taxon>
        <taxon>NPAAA clade</taxon>
        <taxon>Hologalegina</taxon>
        <taxon>IRL clade</taxon>
        <taxon>Trifolieae</taxon>
        <taxon>Trifolium</taxon>
    </lineage>
</organism>
<evidence type="ECO:0000313" key="2">
    <source>
        <dbReference type="Proteomes" id="UP000265520"/>
    </source>
</evidence>
<proteinExistence type="predicted"/>
<comment type="caution">
    <text evidence="1">The sequence shown here is derived from an EMBL/GenBank/DDBJ whole genome shotgun (WGS) entry which is preliminary data.</text>
</comment>
<evidence type="ECO:0000313" key="1">
    <source>
        <dbReference type="EMBL" id="MCH90778.1"/>
    </source>
</evidence>
<sequence>NYIERCGGRRQKPILINPMTYFNVSAIGENDLVAYWNKEVSNGLPKPPEFLFSK</sequence>
<accession>A0A392MVQ1</accession>
<gene>
    <name evidence="1" type="ORF">A2U01_0011700</name>
</gene>
<name>A0A392MVQ1_9FABA</name>
<dbReference type="AlphaFoldDB" id="A0A392MVQ1"/>
<feature type="non-terminal residue" evidence="1">
    <location>
        <position position="1"/>
    </location>
</feature>
<dbReference type="Proteomes" id="UP000265520">
    <property type="component" value="Unassembled WGS sequence"/>
</dbReference>
<reference evidence="1 2" key="1">
    <citation type="journal article" date="2018" name="Front. Plant Sci.">
        <title>Red Clover (Trifolium pratense) and Zigzag Clover (T. medium) - A Picture of Genomic Similarities and Differences.</title>
        <authorList>
            <person name="Dluhosova J."/>
            <person name="Istvanek J."/>
            <person name="Nedelnik J."/>
            <person name="Repkova J."/>
        </authorList>
    </citation>
    <scope>NUCLEOTIDE SEQUENCE [LARGE SCALE GENOMIC DNA]</scope>
    <source>
        <strain evidence="2">cv. 10/8</strain>
        <tissue evidence="1">Leaf</tissue>
    </source>
</reference>